<evidence type="ECO:0000256" key="9">
    <source>
        <dbReference type="ARBA" id="ARBA00044541"/>
    </source>
</evidence>
<reference evidence="16" key="2">
    <citation type="submission" date="2025-09" db="UniProtKB">
        <authorList>
            <consortium name="Ensembl"/>
        </authorList>
    </citation>
    <scope>IDENTIFICATION</scope>
</reference>
<comment type="cofactor">
    <cofactor evidence="1 13">
        <name>FAD</name>
        <dbReference type="ChEBI" id="CHEBI:57692"/>
    </cofactor>
</comment>
<sequence length="341" mass="37987">MKTVRVAVIGGGLVGLSTAVCISEALPQCTVTVISEKFSPNTTGDVAAGCLIPHAFEETPIQEQKYWFRQTFDFLFNIANSAEAAEAGVGFLSGWQVYKAQPEEHFPFWWDVVLGFRLMTENEMAKFPHHRFGQTFTTLKCQSGLYLPWMEKRFKNNGGDVITKKIDSIWQLNGKYDIVVNCTGIGSRELIGDPLVYPVKGQVLKVHAPWLKHFIRDGDGNTYIYPGINDTTLGGTRHKNDWSLLPDPNVNKEILDQCSKLEPSLQGVSVIQDMAGLRPMRPAVRLEKEVCYMDGRKLHVVHNYGHGAGGFSMHIGTAKKATRLVEELIPLMGSCNTKSKL</sequence>
<dbReference type="InterPro" id="IPR023209">
    <property type="entry name" value="DAO"/>
</dbReference>
<feature type="binding site" evidence="13">
    <location>
        <position position="278"/>
    </location>
    <ligand>
        <name>D-dopa</name>
        <dbReference type="ChEBI" id="CHEBI:149689"/>
    </ligand>
</feature>
<dbReference type="GO" id="GO:0005782">
    <property type="term" value="C:peroxisomal matrix"/>
    <property type="evidence" value="ECO:0007669"/>
    <property type="project" value="UniProtKB-SubCell"/>
</dbReference>
<dbReference type="PANTHER" id="PTHR11530">
    <property type="entry name" value="D-AMINO ACID OXIDASE"/>
    <property type="match status" value="1"/>
</dbReference>
<dbReference type="PIRSF" id="PIRSF000189">
    <property type="entry name" value="D-aa_oxidase"/>
    <property type="match status" value="1"/>
</dbReference>
<keyword evidence="5 13" id="KW-0274">FAD</keyword>
<dbReference type="Ensembl" id="ENSLLET00000035672.1">
    <property type="protein sequence ID" value="ENSLLEP00000034364.1"/>
    <property type="gene ID" value="ENSLLEG00000021725.1"/>
</dbReference>
<keyword evidence="17" id="KW-1185">Reference proteome</keyword>
<evidence type="ECO:0000256" key="1">
    <source>
        <dbReference type="ARBA" id="ARBA00001974"/>
    </source>
</evidence>
<evidence type="ECO:0000256" key="10">
    <source>
        <dbReference type="ARBA" id="ARBA00046214"/>
    </source>
</evidence>
<evidence type="ECO:0000256" key="7">
    <source>
        <dbReference type="ARBA" id="ARBA00023140"/>
    </source>
</evidence>
<evidence type="ECO:0000256" key="8">
    <source>
        <dbReference type="ARBA" id="ARBA00044520"/>
    </source>
</evidence>
<dbReference type="SUPFAM" id="SSF51971">
    <property type="entry name" value="Nucleotide-binding domain"/>
    <property type="match status" value="1"/>
</dbReference>
<proteinExistence type="inferred from homology"/>
<dbReference type="InterPro" id="IPR006076">
    <property type="entry name" value="FAD-dep_OxRdtase"/>
</dbReference>
<evidence type="ECO:0000256" key="6">
    <source>
        <dbReference type="ARBA" id="ARBA00023002"/>
    </source>
</evidence>
<comment type="function">
    <text evidence="10">Selectively catalyzes the oxidative deamination of acidic amino acids. Suppresses the level of D-aspartate in the brain, an amino acid that can act as an agonist for glutamate receptors. Protects the organism from the toxicity of D-amino acids. May also function in the intestine.</text>
</comment>
<dbReference type="GO" id="GO:0008445">
    <property type="term" value="F:D-aspartate oxidase activity"/>
    <property type="evidence" value="ECO:0007669"/>
    <property type="project" value="UniProtKB-EC"/>
</dbReference>
<keyword evidence="14" id="KW-0732">Signal</keyword>
<dbReference type="EC" id="1.4.3.1" evidence="8"/>
<feature type="binding site" evidence="13">
    <location>
        <position position="223"/>
    </location>
    <ligand>
        <name>D-dopa</name>
        <dbReference type="ChEBI" id="CHEBI:149689"/>
    </ligand>
</feature>
<feature type="binding site" evidence="13">
    <location>
        <position position="183"/>
    </location>
    <ligand>
        <name>FAD</name>
        <dbReference type="ChEBI" id="CHEBI:57692"/>
    </ligand>
</feature>
<evidence type="ECO:0000256" key="13">
    <source>
        <dbReference type="PIRSR" id="PIRSR000189-1"/>
    </source>
</evidence>
<gene>
    <name evidence="16" type="primary">DDO</name>
</gene>
<comment type="catalytic activity">
    <reaction evidence="11">
        <text>D-aspartate + O2 + H2O = oxaloacetate + H2O2 + NH4(+)</text>
        <dbReference type="Rhea" id="RHEA:12512"/>
        <dbReference type="ChEBI" id="CHEBI:15377"/>
        <dbReference type="ChEBI" id="CHEBI:15379"/>
        <dbReference type="ChEBI" id="CHEBI:16240"/>
        <dbReference type="ChEBI" id="CHEBI:16452"/>
        <dbReference type="ChEBI" id="CHEBI:28938"/>
        <dbReference type="ChEBI" id="CHEBI:29990"/>
        <dbReference type="EC" id="1.4.3.1"/>
    </reaction>
    <physiologicalReaction direction="left-to-right" evidence="11">
        <dbReference type="Rhea" id="RHEA:12513"/>
    </physiologicalReaction>
</comment>
<evidence type="ECO:0000256" key="4">
    <source>
        <dbReference type="ARBA" id="ARBA00022630"/>
    </source>
</evidence>
<name>A0A8C5Q9X0_9ANUR</name>
<evidence type="ECO:0000313" key="16">
    <source>
        <dbReference type="Ensembl" id="ENSLLEP00000034364.1"/>
    </source>
</evidence>
<dbReference type="PROSITE" id="PS00677">
    <property type="entry name" value="DAO"/>
    <property type="match status" value="1"/>
</dbReference>
<reference evidence="16" key="1">
    <citation type="submission" date="2025-08" db="UniProtKB">
        <authorList>
            <consortium name="Ensembl"/>
        </authorList>
    </citation>
    <scope>IDENTIFICATION</scope>
</reference>
<dbReference type="GO" id="GO:0071949">
    <property type="term" value="F:FAD binding"/>
    <property type="evidence" value="ECO:0007669"/>
    <property type="project" value="InterPro"/>
</dbReference>
<dbReference type="PANTHER" id="PTHR11530:SF11">
    <property type="entry name" value="D-ASPARTATE OXIDASE"/>
    <property type="match status" value="1"/>
</dbReference>
<dbReference type="Gene3D" id="3.30.9.10">
    <property type="entry name" value="D-Amino Acid Oxidase, subunit A, domain 2"/>
    <property type="match status" value="1"/>
</dbReference>
<dbReference type="GeneTree" id="ENSGT00390000018635"/>
<comment type="subcellular location">
    <subcellularLocation>
        <location evidence="2">Peroxisome matrix</location>
    </subcellularLocation>
</comment>
<keyword evidence="4" id="KW-0285">Flavoprotein</keyword>
<evidence type="ECO:0000256" key="14">
    <source>
        <dbReference type="SAM" id="SignalP"/>
    </source>
</evidence>
<accession>A0A8C5Q9X0</accession>
<dbReference type="Proteomes" id="UP000694569">
    <property type="component" value="Unplaced"/>
</dbReference>
<dbReference type="GO" id="GO:0019478">
    <property type="term" value="P:D-amino acid catabolic process"/>
    <property type="evidence" value="ECO:0007669"/>
    <property type="project" value="TreeGrafter"/>
</dbReference>
<feature type="domain" description="FAD dependent oxidoreductase" evidence="15">
    <location>
        <begin position="5"/>
        <end position="323"/>
    </location>
</feature>
<dbReference type="Pfam" id="PF01266">
    <property type="entry name" value="DAO"/>
    <property type="match status" value="1"/>
</dbReference>
<dbReference type="SUPFAM" id="SSF54373">
    <property type="entry name" value="FAD-linked reductases, C-terminal domain"/>
    <property type="match status" value="1"/>
</dbReference>
<evidence type="ECO:0000256" key="3">
    <source>
        <dbReference type="ARBA" id="ARBA00006730"/>
    </source>
</evidence>
<dbReference type="Gene3D" id="3.40.50.720">
    <property type="entry name" value="NAD(P)-binding Rossmann-like Domain"/>
    <property type="match status" value="1"/>
</dbReference>
<evidence type="ECO:0000256" key="2">
    <source>
        <dbReference type="ARBA" id="ARBA00004253"/>
    </source>
</evidence>
<organism evidence="16 17">
    <name type="scientific">Leptobrachium leishanense</name>
    <name type="common">Leishan spiny toad</name>
    <dbReference type="NCBI Taxonomy" id="445787"/>
    <lineage>
        <taxon>Eukaryota</taxon>
        <taxon>Metazoa</taxon>
        <taxon>Chordata</taxon>
        <taxon>Craniata</taxon>
        <taxon>Vertebrata</taxon>
        <taxon>Euteleostomi</taxon>
        <taxon>Amphibia</taxon>
        <taxon>Batrachia</taxon>
        <taxon>Anura</taxon>
        <taxon>Pelobatoidea</taxon>
        <taxon>Megophryidae</taxon>
        <taxon>Leptobrachium</taxon>
    </lineage>
</organism>
<comment type="similarity">
    <text evidence="3">Belongs to the DAMOX/DASOX family.</text>
</comment>
<evidence type="ECO:0000256" key="12">
    <source>
        <dbReference type="ARBA" id="ARBA00049882"/>
    </source>
</evidence>
<evidence type="ECO:0000313" key="17">
    <source>
        <dbReference type="Proteomes" id="UP000694569"/>
    </source>
</evidence>
<dbReference type="InterPro" id="IPR006181">
    <property type="entry name" value="D-amino_acid_oxidase_CS"/>
</dbReference>
<comment type="catalytic activity">
    <reaction evidence="12">
        <text>D-glutamate + O2 + H2O = 2-oxoglutarate + H2O2 + NH4(+)</text>
        <dbReference type="Rhea" id="RHEA:10028"/>
        <dbReference type="ChEBI" id="CHEBI:15377"/>
        <dbReference type="ChEBI" id="CHEBI:15379"/>
        <dbReference type="ChEBI" id="CHEBI:16240"/>
        <dbReference type="ChEBI" id="CHEBI:16810"/>
        <dbReference type="ChEBI" id="CHEBI:28938"/>
        <dbReference type="ChEBI" id="CHEBI:29986"/>
    </reaction>
    <physiologicalReaction direction="left-to-right" evidence="12">
        <dbReference type="Rhea" id="RHEA:10029"/>
    </physiologicalReaction>
</comment>
<protein>
    <recommendedName>
        <fullName evidence="9">D-aspartate oxidase</fullName>
        <ecNumber evidence="8">1.4.3.1</ecNumber>
    </recommendedName>
</protein>
<dbReference type="GO" id="GO:0006533">
    <property type="term" value="P:L-aspartate catabolic process"/>
    <property type="evidence" value="ECO:0007669"/>
    <property type="project" value="TreeGrafter"/>
</dbReference>
<evidence type="ECO:0000256" key="11">
    <source>
        <dbReference type="ARBA" id="ARBA00047522"/>
    </source>
</evidence>
<dbReference type="AlphaFoldDB" id="A0A8C5Q9X0"/>
<dbReference type="OrthoDB" id="2015447at2759"/>
<feature type="chain" id="PRO_5034756041" description="D-aspartate oxidase" evidence="14">
    <location>
        <begin position="20"/>
        <end position="341"/>
    </location>
</feature>
<evidence type="ECO:0000259" key="15">
    <source>
        <dbReference type="Pfam" id="PF01266"/>
    </source>
</evidence>
<keyword evidence="7" id="KW-0576">Peroxisome</keyword>
<evidence type="ECO:0000256" key="5">
    <source>
        <dbReference type="ARBA" id="ARBA00022827"/>
    </source>
</evidence>
<keyword evidence="6" id="KW-0560">Oxidoreductase</keyword>
<feature type="signal peptide" evidence="14">
    <location>
        <begin position="1"/>
        <end position="19"/>
    </location>
</feature>